<organism evidence="1 2">
    <name type="scientific">Gigaspora margarita</name>
    <dbReference type="NCBI Taxonomy" id="4874"/>
    <lineage>
        <taxon>Eukaryota</taxon>
        <taxon>Fungi</taxon>
        <taxon>Fungi incertae sedis</taxon>
        <taxon>Mucoromycota</taxon>
        <taxon>Glomeromycotina</taxon>
        <taxon>Glomeromycetes</taxon>
        <taxon>Diversisporales</taxon>
        <taxon>Gigasporaceae</taxon>
        <taxon>Gigaspora</taxon>
    </lineage>
</organism>
<evidence type="ECO:0000313" key="2">
    <source>
        <dbReference type="Proteomes" id="UP000789901"/>
    </source>
</evidence>
<feature type="non-terminal residue" evidence="1">
    <location>
        <position position="1"/>
    </location>
</feature>
<gene>
    <name evidence="1" type="ORF">GMARGA_LOCUS35535</name>
</gene>
<evidence type="ECO:0000313" key="1">
    <source>
        <dbReference type="EMBL" id="CAG8841634.1"/>
    </source>
</evidence>
<protein>
    <submittedName>
        <fullName evidence="1">43851_t:CDS:1</fullName>
    </submittedName>
</protein>
<proteinExistence type="predicted"/>
<comment type="caution">
    <text evidence="1">The sequence shown here is derived from an EMBL/GenBank/DDBJ whole genome shotgun (WGS) entry which is preliminary data.</text>
</comment>
<keyword evidence="2" id="KW-1185">Reference proteome</keyword>
<name>A0ABN7WWV0_GIGMA</name>
<dbReference type="Proteomes" id="UP000789901">
    <property type="component" value="Unassembled WGS sequence"/>
</dbReference>
<sequence length="256" mass="30642">QREETLSRIDYIWANEELSHFTQNAGITNIDYSLFRKKEGKRPTRKLFLYHKATDKNWALYEKCLDHHISNALVSDKKKDPQKKIPVLDEEWGIIVNSIIQAASKYIPSIKVGKTLKNATGQEINTKIREELNEKIVKANQDFNCEIPLLPKIEMQLGMMEKDKKKMLQSLLNYLFNKVALDRILLKESLYYQNQELVNNKVEVKRYMVLHFQRQFRKRAQKFDKLDEFWKLVYKPREWIDSKWYESILELINLEE</sequence>
<feature type="non-terminal residue" evidence="1">
    <location>
        <position position="256"/>
    </location>
</feature>
<dbReference type="EMBL" id="CAJVQB010066388">
    <property type="protein sequence ID" value="CAG8841634.1"/>
    <property type="molecule type" value="Genomic_DNA"/>
</dbReference>
<reference evidence="1 2" key="1">
    <citation type="submission" date="2021-06" db="EMBL/GenBank/DDBJ databases">
        <authorList>
            <person name="Kallberg Y."/>
            <person name="Tangrot J."/>
            <person name="Rosling A."/>
        </authorList>
    </citation>
    <scope>NUCLEOTIDE SEQUENCE [LARGE SCALE GENOMIC DNA]</scope>
    <source>
        <strain evidence="1 2">120-4 pot B 10/14</strain>
    </source>
</reference>
<accession>A0ABN7WWV0</accession>